<dbReference type="EMBL" id="MGFE01000027">
    <property type="protein sequence ID" value="OGL97899.1"/>
    <property type="molecule type" value="Genomic_DNA"/>
</dbReference>
<accession>A0A1F7W565</accession>
<dbReference type="AlphaFoldDB" id="A0A1F7W565"/>
<gene>
    <name evidence="1" type="ORF">A2304_03160</name>
</gene>
<organism evidence="1 2">
    <name type="scientific">Candidatus Uhrbacteria bacterium RIFOXYB2_FULL_57_15</name>
    <dbReference type="NCBI Taxonomy" id="1802422"/>
    <lineage>
        <taxon>Bacteria</taxon>
        <taxon>Candidatus Uhriibacteriota</taxon>
    </lineage>
</organism>
<evidence type="ECO:0000313" key="1">
    <source>
        <dbReference type="EMBL" id="OGL97899.1"/>
    </source>
</evidence>
<dbReference type="Proteomes" id="UP000176501">
    <property type="component" value="Unassembled WGS sequence"/>
</dbReference>
<protein>
    <submittedName>
        <fullName evidence="1">Uncharacterized protein</fullName>
    </submittedName>
</protein>
<name>A0A1F7W565_9BACT</name>
<comment type="caution">
    <text evidence="1">The sequence shown here is derived from an EMBL/GenBank/DDBJ whole genome shotgun (WGS) entry which is preliminary data.</text>
</comment>
<reference evidence="1 2" key="1">
    <citation type="journal article" date="2016" name="Nat. Commun.">
        <title>Thousands of microbial genomes shed light on interconnected biogeochemical processes in an aquifer system.</title>
        <authorList>
            <person name="Anantharaman K."/>
            <person name="Brown C.T."/>
            <person name="Hug L.A."/>
            <person name="Sharon I."/>
            <person name="Castelle C.J."/>
            <person name="Probst A.J."/>
            <person name="Thomas B.C."/>
            <person name="Singh A."/>
            <person name="Wilkins M.J."/>
            <person name="Karaoz U."/>
            <person name="Brodie E.L."/>
            <person name="Williams K.H."/>
            <person name="Hubbard S.S."/>
            <person name="Banfield J.F."/>
        </authorList>
    </citation>
    <scope>NUCLEOTIDE SEQUENCE [LARGE SCALE GENOMIC DNA]</scope>
</reference>
<evidence type="ECO:0000313" key="2">
    <source>
        <dbReference type="Proteomes" id="UP000176501"/>
    </source>
</evidence>
<proteinExistence type="predicted"/>
<sequence>MSTNNRYLVAYCALSPLAIKLTGWRQEFRDEQCGFTLSHRMNGSLVLYPINRPDDPEITVPPDGTVVEGQMGAFFRRFCICASAGDAASMIEQFNRS</sequence>